<organism evidence="1 3">
    <name type="scientific">Trichuris suis</name>
    <name type="common">pig whipworm</name>
    <dbReference type="NCBI Taxonomy" id="68888"/>
    <lineage>
        <taxon>Eukaryota</taxon>
        <taxon>Metazoa</taxon>
        <taxon>Ecdysozoa</taxon>
        <taxon>Nematoda</taxon>
        <taxon>Enoplea</taxon>
        <taxon>Dorylaimia</taxon>
        <taxon>Trichinellida</taxon>
        <taxon>Trichuridae</taxon>
        <taxon>Trichuris</taxon>
    </lineage>
</organism>
<reference evidence="1 3" key="1">
    <citation type="journal article" date="2014" name="Nat. Genet.">
        <title>Genome and transcriptome of the porcine whipworm Trichuris suis.</title>
        <authorList>
            <person name="Jex A.R."/>
            <person name="Nejsum P."/>
            <person name="Schwarz E.M."/>
            <person name="Hu L."/>
            <person name="Young N.D."/>
            <person name="Hall R.S."/>
            <person name="Korhonen P.K."/>
            <person name="Liao S."/>
            <person name="Thamsborg S."/>
            <person name="Xia J."/>
            <person name="Xu P."/>
            <person name="Wang S."/>
            <person name="Scheerlinck J.P."/>
            <person name="Hofmann A."/>
            <person name="Sternberg P.W."/>
            <person name="Wang J."/>
            <person name="Gasser R.B."/>
        </authorList>
    </citation>
    <scope>NUCLEOTIDE SEQUENCE [LARGE SCALE GENOMIC DNA]</scope>
    <source>
        <strain evidence="2">DCEP-RM93F</strain>
        <strain evidence="1">DCEP-RM93M</strain>
    </source>
</reference>
<dbReference type="EMBL" id="KL367504">
    <property type="protein sequence ID" value="KFD68516.1"/>
    <property type="molecule type" value="Genomic_DNA"/>
</dbReference>
<evidence type="ECO:0000313" key="1">
    <source>
        <dbReference type="EMBL" id="KFD49771.1"/>
    </source>
</evidence>
<evidence type="ECO:0000313" key="2">
    <source>
        <dbReference type="EMBL" id="KFD68516.1"/>
    </source>
</evidence>
<name>A0A085LXS5_9BILA</name>
<sequence length="77" mass="8567">MEEMVSSSAVVEHVATCPCPDDQITITRIHHKPFFRVRKVKETLYIRHRPCINGDEGVGISGAWAVVAVVTDCATMR</sequence>
<protein>
    <submittedName>
        <fullName evidence="1">Uncharacterized protein</fullName>
    </submittedName>
</protein>
<dbReference type="AlphaFoldDB" id="A0A085LXS5"/>
<gene>
    <name evidence="1" type="ORF">M513_09366</name>
    <name evidence="2" type="ORF">M514_09366</name>
</gene>
<dbReference type="Proteomes" id="UP000030764">
    <property type="component" value="Unassembled WGS sequence"/>
</dbReference>
<evidence type="ECO:0000313" key="3">
    <source>
        <dbReference type="Proteomes" id="UP000030764"/>
    </source>
</evidence>
<keyword evidence="3" id="KW-1185">Reference proteome</keyword>
<proteinExistence type="predicted"/>
<accession>A0A085LXS5</accession>
<dbReference type="Proteomes" id="UP000030758">
    <property type="component" value="Unassembled WGS sequence"/>
</dbReference>
<dbReference type="EMBL" id="KL363264">
    <property type="protein sequence ID" value="KFD49771.1"/>
    <property type="molecule type" value="Genomic_DNA"/>
</dbReference>